<evidence type="ECO:0000259" key="1">
    <source>
        <dbReference type="Pfam" id="PF07872"/>
    </source>
</evidence>
<feature type="domain" description="DUF1659" evidence="1">
    <location>
        <begin position="3"/>
        <end position="66"/>
    </location>
</feature>
<evidence type="ECO:0000313" key="3">
    <source>
        <dbReference type="Proteomes" id="UP000313312"/>
    </source>
</evidence>
<evidence type="ECO:0000313" key="2">
    <source>
        <dbReference type="EMBL" id="TNK90437.1"/>
    </source>
</evidence>
<reference evidence="2 3" key="1">
    <citation type="submission" date="2018-05" db="EMBL/GenBank/DDBJ databases">
        <title>Lactobacillus sanfranciscensis Ah4 draft denome sequence.</title>
        <authorList>
            <person name="Zhang G."/>
        </authorList>
    </citation>
    <scope>NUCLEOTIDE SEQUENCE [LARGE SCALE GENOMIC DNA]</scope>
    <source>
        <strain evidence="2 3">Ah4</strain>
    </source>
</reference>
<dbReference type="RefSeq" id="WP_014081660.1">
    <property type="nucleotide sequence ID" value="NZ_BAAAXT010000027.1"/>
</dbReference>
<name>A0A5C4TJP2_FRUSA</name>
<dbReference type="Pfam" id="PF07872">
    <property type="entry name" value="DUF1659"/>
    <property type="match status" value="1"/>
</dbReference>
<proteinExistence type="predicted"/>
<dbReference type="GeneID" id="93160208"/>
<protein>
    <recommendedName>
        <fullName evidence="1">DUF1659 domain-containing protein</fullName>
    </recommendedName>
</protein>
<sequence length="67" mass="7308">MKKNWLKTTATFTMVGEAHLKGRKVNYANLVDNISDEQLAKFGAILSDLSGEAVQKIVVNNSSVIAE</sequence>
<dbReference type="InterPro" id="IPR012454">
    <property type="entry name" value="DUF1659"/>
</dbReference>
<organism evidence="2 3">
    <name type="scientific">Fructilactobacillus sanfranciscensis</name>
    <name type="common">Lactobacillus sanfranciscensis</name>
    <dbReference type="NCBI Taxonomy" id="1625"/>
    <lineage>
        <taxon>Bacteria</taxon>
        <taxon>Bacillati</taxon>
        <taxon>Bacillota</taxon>
        <taxon>Bacilli</taxon>
        <taxon>Lactobacillales</taxon>
        <taxon>Lactobacillaceae</taxon>
        <taxon>Fructilactobacillus</taxon>
    </lineage>
</organism>
<gene>
    <name evidence="2" type="ORF">DID87_03775</name>
</gene>
<dbReference type="EMBL" id="QFCR01000009">
    <property type="protein sequence ID" value="TNK90437.1"/>
    <property type="molecule type" value="Genomic_DNA"/>
</dbReference>
<accession>A0A5C4TJP2</accession>
<dbReference type="Proteomes" id="UP000313312">
    <property type="component" value="Unassembled WGS sequence"/>
</dbReference>
<dbReference type="AlphaFoldDB" id="A0A5C4TJP2"/>
<comment type="caution">
    <text evidence="2">The sequence shown here is derived from an EMBL/GenBank/DDBJ whole genome shotgun (WGS) entry which is preliminary data.</text>
</comment>